<comment type="caution">
    <text evidence="2">The sequence shown here is derived from an EMBL/GenBank/DDBJ whole genome shotgun (WGS) entry which is preliminary data.</text>
</comment>
<keyword evidence="1" id="KW-0732">Signal</keyword>
<dbReference type="Proteomes" id="UP000615760">
    <property type="component" value="Unassembled WGS sequence"/>
</dbReference>
<evidence type="ECO:0008006" key="4">
    <source>
        <dbReference type="Google" id="ProtNLM"/>
    </source>
</evidence>
<gene>
    <name evidence="2" type="ORF">GCM10007424_19850</name>
</gene>
<evidence type="ECO:0000256" key="1">
    <source>
        <dbReference type="SAM" id="SignalP"/>
    </source>
</evidence>
<protein>
    <recommendedName>
        <fullName evidence="4">Lipoprotein</fullName>
    </recommendedName>
</protein>
<feature type="chain" id="PRO_5045118177" description="Lipoprotein" evidence="1">
    <location>
        <begin position="22"/>
        <end position="167"/>
    </location>
</feature>
<dbReference type="PROSITE" id="PS51257">
    <property type="entry name" value="PROKAR_LIPOPROTEIN"/>
    <property type="match status" value="1"/>
</dbReference>
<name>A0ABQ1JVV0_9FLAO</name>
<reference evidence="3" key="1">
    <citation type="journal article" date="2019" name="Int. J. Syst. Evol. Microbiol.">
        <title>The Global Catalogue of Microorganisms (GCM) 10K type strain sequencing project: providing services to taxonomists for standard genome sequencing and annotation.</title>
        <authorList>
            <consortium name="The Broad Institute Genomics Platform"/>
            <consortium name="The Broad Institute Genome Sequencing Center for Infectious Disease"/>
            <person name="Wu L."/>
            <person name="Ma J."/>
        </authorList>
    </citation>
    <scope>NUCLEOTIDE SEQUENCE [LARGE SCALE GENOMIC DNA]</scope>
    <source>
        <strain evidence="3">CGMCC 1.15461</strain>
    </source>
</reference>
<feature type="signal peptide" evidence="1">
    <location>
        <begin position="1"/>
        <end position="21"/>
    </location>
</feature>
<accession>A0ABQ1JVV0</accession>
<evidence type="ECO:0000313" key="3">
    <source>
        <dbReference type="Proteomes" id="UP000615760"/>
    </source>
</evidence>
<evidence type="ECO:0000313" key="2">
    <source>
        <dbReference type="EMBL" id="GGB79704.1"/>
    </source>
</evidence>
<proteinExistence type="predicted"/>
<keyword evidence="3" id="KW-1185">Reference proteome</keyword>
<dbReference type="RefSeq" id="WP_188621126.1">
    <property type="nucleotide sequence ID" value="NZ_BMJE01000004.1"/>
</dbReference>
<organism evidence="2 3">
    <name type="scientific">Flavobacterium suaedae</name>
    <dbReference type="NCBI Taxonomy" id="1767027"/>
    <lineage>
        <taxon>Bacteria</taxon>
        <taxon>Pseudomonadati</taxon>
        <taxon>Bacteroidota</taxon>
        <taxon>Flavobacteriia</taxon>
        <taxon>Flavobacteriales</taxon>
        <taxon>Flavobacteriaceae</taxon>
        <taxon>Flavobacterium</taxon>
    </lineage>
</organism>
<dbReference type="EMBL" id="BMJE01000004">
    <property type="protein sequence ID" value="GGB79704.1"/>
    <property type="molecule type" value="Genomic_DNA"/>
</dbReference>
<sequence length="167" mass="18800">MKKIFLLLTVTVLSLTTTSCSSDDSSETTTSGSYIKYKVDGVQKTLNNISVEINSDFGYNYLEIIGQNGNDITEKLGFALDIDEENNNSIETVEENYLQIYYEYAGLYYEHGGAASTYDYETEIFTDERIKGNFTGILEASTNGSESQYKTFTEGSFDIYIEDLLQQ</sequence>